<evidence type="ECO:0000313" key="1">
    <source>
        <dbReference type="EMBL" id="OQR88129.1"/>
    </source>
</evidence>
<dbReference type="PANTHER" id="PTHR28037:SF1">
    <property type="entry name" value="ALCOHOL O-ACETYLTRANSFERASE 1-RELATED"/>
    <property type="match status" value="1"/>
</dbReference>
<accession>A0A1V9YQS9</accession>
<reference evidence="1 2" key="1">
    <citation type="journal article" date="2014" name="Genome Biol. Evol.">
        <title>The secreted proteins of Achlya hypogyna and Thraustotheca clavata identify the ancestral oomycete secretome and reveal gene acquisitions by horizontal gene transfer.</title>
        <authorList>
            <person name="Misner I."/>
            <person name="Blouin N."/>
            <person name="Leonard G."/>
            <person name="Richards T.A."/>
            <person name="Lane C.E."/>
        </authorList>
    </citation>
    <scope>NUCLEOTIDE SEQUENCE [LARGE SCALE GENOMIC DNA]</scope>
    <source>
        <strain evidence="1 2">ATCC 34112</strain>
    </source>
</reference>
<evidence type="ECO:0008006" key="3">
    <source>
        <dbReference type="Google" id="ProtNLM"/>
    </source>
</evidence>
<dbReference type="Proteomes" id="UP000243217">
    <property type="component" value="Unassembled WGS sequence"/>
</dbReference>
<dbReference type="EMBL" id="JNBS01003344">
    <property type="protein sequence ID" value="OQR88129.1"/>
    <property type="molecule type" value="Genomic_DNA"/>
</dbReference>
<dbReference type="InterPro" id="IPR023213">
    <property type="entry name" value="CAT-like_dom_sf"/>
</dbReference>
<dbReference type="OrthoDB" id="10519458at2759"/>
<dbReference type="PANTHER" id="PTHR28037">
    <property type="entry name" value="ALCOHOL O-ACETYLTRANSFERASE 1-RELATED"/>
    <property type="match status" value="1"/>
</dbReference>
<gene>
    <name evidence="1" type="ORF">THRCLA_10408</name>
</gene>
<comment type="caution">
    <text evidence="1">The sequence shown here is derived from an EMBL/GenBank/DDBJ whole genome shotgun (WGS) entry which is preliminary data.</text>
</comment>
<dbReference type="AlphaFoldDB" id="A0A1V9YQS9"/>
<feature type="non-terminal residue" evidence="1">
    <location>
        <position position="1"/>
    </location>
</feature>
<sequence length="350" mass="39861">VIRDDNALDTILKIKFNMAEELAIRVVITKQSPDMIIISLAMGHVFTDGDSIFTVLDLLLQNLDLEISKPIQRVAWSPRPQPHELPSILNPWHEFAGMSIFAWIQLKKNLFGYWKPLTMDRNEIVPQLRDHPEKFPHYTETATVPKEIMEKLRAACRLHKMTLTTFFNTVGMVSAMQLFQQNRVSAQSTINMRLRHLPTAGLGCYSADSDIATGVVKDPSKDIDFWALAASTQWMVEPKAINRAIGRSFFLRHMNIRNLPSDLMFTGDCVVTSFISANLGAPRHFKPTYYKNKLSVVKTNIIYGGMTPVFCITTWKDLHLTLTTRSSMLTKKQTKDWMTTFVKLLTKLAA</sequence>
<proteinExistence type="predicted"/>
<protein>
    <recommendedName>
        <fullName evidence="3">Condensation domain-containing protein</fullName>
    </recommendedName>
</protein>
<keyword evidence="2" id="KW-1185">Reference proteome</keyword>
<dbReference type="Gene3D" id="3.30.559.30">
    <property type="entry name" value="Nonribosomal peptide synthetase, condensation domain"/>
    <property type="match status" value="1"/>
</dbReference>
<dbReference type="InterPro" id="IPR052058">
    <property type="entry name" value="Alcohol_O-acetyltransferase"/>
</dbReference>
<evidence type="ECO:0000313" key="2">
    <source>
        <dbReference type="Proteomes" id="UP000243217"/>
    </source>
</evidence>
<organism evidence="1 2">
    <name type="scientific">Thraustotheca clavata</name>
    <dbReference type="NCBI Taxonomy" id="74557"/>
    <lineage>
        <taxon>Eukaryota</taxon>
        <taxon>Sar</taxon>
        <taxon>Stramenopiles</taxon>
        <taxon>Oomycota</taxon>
        <taxon>Saprolegniomycetes</taxon>
        <taxon>Saprolegniales</taxon>
        <taxon>Achlyaceae</taxon>
        <taxon>Thraustotheca</taxon>
    </lineage>
</organism>
<dbReference type="Gene3D" id="3.30.559.10">
    <property type="entry name" value="Chloramphenicol acetyltransferase-like domain"/>
    <property type="match status" value="1"/>
</dbReference>
<name>A0A1V9YQS9_9STRA</name>